<comment type="caution">
    <text evidence="3">The sequence shown here is derived from an EMBL/GenBank/DDBJ whole genome shotgun (WGS) entry which is preliminary data.</text>
</comment>
<evidence type="ECO:0000313" key="3">
    <source>
        <dbReference type="EMBL" id="OXM17357.1"/>
    </source>
</evidence>
<gene>
    <name evidence="3" type="primary">yunB</name>
    <name evidence="3" type="ORF">CGZ75_12355</name>
</gene>
<dbReference type="OrthoDB" id="1649278at2"/>
<evidence type="ECO:0000313" key="4">
    <source>
        <dbReference type="Proteomes" id="UP000215145"/>
    </source>
</evidence>
<proteinExistence type="predicted"/>
<dbReference type="NCBIfam" id="TIGR02832">
    <property type="entry name" value="spo_yunB"/>
    <property type="match status" value="1"/>
</dbReference>
<sequence>MTATPFASNGATPTGLLFASSIIAKTFADVCLGTPFVFTQRIVKLLKEVWDCDMPSSFLNALQFDFFLHVVLFLDLRAIISLLIFLNNFFLYINMRVEVDWYSLLSYWSLFIMHVSSYHGHGRIGWERNLVVRGGKSMARWGRRRISWRMPVRPVKRMRLARPAAARRGQVTPWKLNLRPMLPRRGPRIYSAALDSDSAQPKRRRRRGKRWILLIMAVLLLLFSISSLLVIEKKLQPPLMRIAQLKVKQIMTEAINKAIMEQVASDTKSEDLIDWKTNESGKTTGFMMNYNEHMKITAQTIETVQRTLKETENFREGIPLGQAFGSALLSSFGPRVPIRYEPLGDARVELSTRQKDAGINSMVIEVYLKIRTELSIIIPYDAASQTVEMEIPISYLMVVGDVPTYYYDGKGRAVGDSASSAPALALPPGPAKPGADGALEGAAGE</sequence>
<dbReference type="AlphaFoldDB" id="A0A229P5M0"/>
<evidence type="ECO:0000256" key="2">
    <source>
        <dbReference type="SAM" id="Phobius"/>
    </source>
</evidence>
<name>A0A229P5M0_9BACL</name>
<feature type="region of interest" description="Disordered" evidence="1">
    <location>
        <begin position="415"/>
        <end position="445"/>
    </location>
</feature>
<keyword evidence="4" id="KW-1185">Reference proteome</keyword>
<keyword evidence="2" id="KW-0472">Membrane</keyword>
<feature type="transmembrane region" description="Helical" evidence="2">
    <location>
        <begin position="211"/>
        <end position="231"/>
    </location>
</feature>
<feature type="compositionally biased region" description="Low complexity" evidence="1">
    <location>
        <begin position="432"/>
        <end position="445"/>
    </location>
</feature>
<dbReference type="Pfam" id="PF09560">
    <property type="entry name" value="Spore_YunB"/>
    <property type="match status" value="1"/>
</dbReference>
<evidence type="ECO:0000256" key="1">
    <source>
        <dbReference type="SAM" id="MobiDB-lite"/>
    </source>
</evidence>
<dbReference type="InterPro" id="IPR014197">
    <property type="entry name" value="Sporulation_prot_YunB"/>
</dbReference>
<accession>A0A229P5M0</accession>
<feature type="transmembrane region" description="Helical" evidence="2">
    <location>
        <begin position="66"/>
        <end position="86"/>
    </location>
</feature>
<reference evidence="3 4" key="1">
    <citation type="submission" date="2017-07" db="EMBL/GenBank/DDBJ databases">
        <title>Paenibacillus herberti R33 genome sequencing and assembly.</title>
        <authorList>
            <person name="Su W."/>
        </authorList>
    </citation>
    <scope>NUCLEOTIDE SEQUENCE [LARGE SCALE GENOMIC DNA]</scope>
    <source>
        <strain evidence="3 4">R33</strain>
    </source>
</reference>
<protein>
    <submittedName>
        <fullName evidence="3">Sporulation protein YunB</fullName>
    </submittedName>
</protein>
<dbReference type="Proteomes" id="UP000215145">
    <property type="component" value="Unassembled WGS sequence"/>
</dbReference>
<keyword evidence="2" id="KW-1133">Transmembrane helix</keyword>
<dbReference type="EMBL" id="NMUQ01000001">
    <property type="protein sequence ID" value="OXM17357.1"/>
    <property type="molecule type" value="Genomic_DNA"/>
</dbReference>
<keyword evidence="2" id="KW-0812">Transmembrane</keyword>
<organism evidence="3 4">
    <name type="scientific">Paenibacillus herberti</name>
    <dbReference type="NCBI Taxonomy" id="1619309"/>
    <lineage>
        <taxon>Bacteria</taxon>
        <taxon>Bacillati</taxon>
        <taxon>Bacillota</taxon>
        <taxon>Bacilli</taxon>
        <taxon>Bacillales</taxon>
        <taxon>Paenibacillaceae</taxon>
        <taxon>Paenibacillus</taxon>
    </lineage>
</organism>